<feature type="region of interest" description="Disordered" evidence="1">
    <location>
        <begin position="181"/>
        <end position="209"/>
    </location>
</feature>
<proteinExistence type="predicted"/>
<dbReference type="InParanoid" id="H0EWH5"/>
<keyword evidence="4" id="KW-1185">Reference proteome</keyword>
<comment type="caution">
    <text evidence="3">The sequence shown here is derived from an EMBL/GenBank/DDBJ whole genome shotgun (WGS) entry which is preliminary data.</text>
</comment>
<dbReference type="HOGENOM" id="CLU_821470_0_0_1"/>
<organism evidence="3 4">
    <name type="scientific">Glarea lozoyensis (strain ATCC 74030 / MF5533)</name>
    <dbReference type="NCBI Taxonomy" id="1104152"/>
    <lineage>
        <taxon>Eukaryota</taxon>
        <taxon>Fungi</taxon>
        <taxon>Dikarya</taxon>
        <taxon>Ascomycota</taxon>
        <taxon>Pezizomycotina</taxon>
        <taxon>Leotiomycetes</taxon>
        <taxon>Helotiales</taxon>
        <taxon>Helotiaceae</taxon>
        <taxon>Glarea</taxon>
    </lineage>
</organism>
<dbReference type="Proteomes" id="UP000005446">
    <property type="component" value="Unassembled WGS sequence"/>
</dbReference>
<evidence type="ECO:0000313" key="4">
    <source>
        <dbReference type="Proteomes" id="UP000005446"/>
    </source>
</evidence>
<feature type="compositionally biased region" description="Polar residues" evidence="1">
    <location>
        <begin position="193"/>
        <end position="207"/>
    </location>
</feature>
<feature type="compositionally biased region" description="Low complexity" evidence="1">
    <location>
        <begin position="181"/>
        <end position="192"/>
    </location>
</feature>
<protein>
    <submittedName>
        <fullName evidence="3">Uncharacterized protein</fullName>
    </submittedName>
</protein>
<dbReference type="EMBL" id="AGUE01000209">
    <property type="protein sequence ID" value="EHK97130.1"/>
    <property type="molecule type" value="Genomic_DNA"/>
</dbReference>
<keyword evidence="2" id="KW-0732">Signal</keyword>
<evidence type="ECO:0000256" key="2">
    <source>
        <dbReference type="SAM" id="SignalP"/>
    </source>
</evidence>
<evidence type="ECO:0000313" key="3">
    <source>
        <dbReference type="EMBL" id="EHK97130.1"/>
    </source>
</evidence>
<gene>
    <name evidence="3" type="ORF">M7I_7141</name>
</gene>
<dbReference type="AlphaFoldDB" id="H0EWH5"/>
<dbReference type="OrthoDB" id="10584836at2759"/>
<accession>H0EWH5</accession>
<sequence>MKAASVAVTLAMMMSVTASPLDTAGDLEARVSSNSGVSATSPAIVSSASSASISSPSATAVLPSTSLVQSSATGTVSSSSNASSNTAPAVSSVTSKANVLSSATASSTSGTSDTEDCNSHSIAATIRSFDTFCCDFSQAHVEDENYHTCLLLGSSHRNSSVVTQASSLIYTTPALASSSPSSASISAPAASSTNVSGNSGASTSANTADDYDTPTGYAASMDKNSASPSTTVSAKSAVTAPANPPYGFIGASLCGVHTLPVSVVEGTIATAGVSQTSGSPTISGSPYAPQNSTYPSWAVPHVSSSTPNPITTSSGLVNGVRLSFLIGFFGLAILIRDL</sequence>
<feature type="chain" id="PRO_5003531836" evidence="2">
    <location>
        <begin position="19"/>
        <end position="338"/>
    </location>
</feature>
<name>H0EWH5_GLAL7</name>
<feature type="signal peptide" evidence="2">
    <location>
        <begin position="1"/>
        <end position="18"/>
    </location>
</feature>
<evidence type="ECO:0000256" key="1">
    <source>
        <dbReference type="SAM" id="MobiDB-lite"/>
    </source>
</evidence>
<reference evidence="3 4" key="1">
    <citation type="journal article" date="2012" name="Eukaryot. Cell">
        <title>Genome sequence of the fungus Glarea lozoyensis: the first genome sequence of a species from the Helotiaceae family.</title>
        <authorList>
            <person name="Youssar L."/>
            <person name="Gruening B.A."/>
            <person name="Erxleben A."/>
            <person name="Guenther S."/>
            <person name="Huettel W."/>
        </authorList>
    </citation>
    <scope>NUCLEOTIDE SEQUENCE [LARGE SCALE GENOMIC DNA]</scope>
    <source>
        <strain evidence="4">ATCC 74030 / MF5533</strain>
    </source>
</reference>